<dbReference type="HOGENOM" id="CLU_072993_1_4_11"/>
<evidence type="ECO:0000313" key="4">
    <source>
        <dbReference type="Proteomes" id="UP000061839"/>
    </source>
</evidence>
<dbReference type="SUPFAM" id="SSF51182">
    <property type="entry name" value="RmlC-like cupins"/>
    <property type="match status" value="1"/>
</dbReference>
<dbReference type="OrthoDB" id="9802489at2"/>
<dbReference type="PANTHER" id="PTHR43698">
    <property type="entry name" value="RIBD C-TERMINAL DOMAIN CONTAINING PROTEIN"/>
    <property type="match status" value="1"/>
</dbReference>
<sequence length="132" mass="14573">MRAVDMTPTTFTDDPRFTGSVSGADFIPSTDTALHAFVVSFEVNSRTAWHSHANGQLLICISGHGFVGTRDGQQFELSPGRAVWTEPGEEHWHGASQHSGMTHLAVQTRPRDGQQQEVDWREPVTDEEAKAE</sequence>
<dbReference type="AlphaFoldDB" id="A0A0D4BW21"/>
<dbReference type="RefSeq" id="WP_045073171.1">
    <property type="nucleotide sequence ID" value="NZ_CP011005.1"/>
</dbReference>
<dbReference type="PANTHER" id="PTHR43698:SF1">
    <property type="entry name" value="BLL4564 PROTEIN"/>
    <property type="match status" value="1"/>
</dbReference>
<dbReference type="CDD" id="cd02233">
    <property type="entry name" value="cupin_HNL-like"/>
    <property type="match status" value="1"/>
</dbReference>
<keyword evidence="4" id="KW-1185">Reference proteome</keyword>
<feature type="domain" description="Cupin type-2" evidence="2">
    <location>
        <begin position="38"/>
        <end position="96"/>
    </location>
</feature>
<dbReference type="KEGG" id="ari:UM93_01225"/>
<dbReference type="PATRIC" id="fig|1618207.4.peg.251"/>
<proteinExistence type="predicted"/>
<name>A0A0D4BW21_9MICC</name>
<protein>
    <recommendedName>
        <fullName evidence="2">Cupin type-2 domain-containing protein</fullName>
    </recommendedName>
</protein>
<dbReference type="STRING" id="1618207.UM93_01225"/>
<dbReference type="InterPro" id="IPR013096">
    <property type="entry name" value="Cupin_2"/>
</dbReference>
<accession>A0A0D4BW21</accession>
<dbReference type="EMBL" id="CP011005">
    <property type="protein sequence ID" value="AJT40504.1"/>
    <property type="molecule type" value="Genomic_DNA"/>
</dbReference>
<feature type="region of interest" description="Disordered" evidence="1">
    <location>
        <begin position="90"/>
        <end position="132"/>
    </location>
</feature>
<dbReference type="InterPro" id="IPR011051">
    <property type="entry name" value="RmlC_Cupin_sf"/>
</dbReference>
<dbReference type="InterPro" id="IPR047263">
    <property type="entry name" value="HNL-like_cupin"/>
</dbReference>
<dbReference type="Gene3D" id="2.60.120.10">
    <property type="entry name" value="Jelly Rolls"/>
    <property type="match status" value="1"/>
</dbReference>
<reference evidence="3 4" key="1">
    <citation type="journal article" date="2015" name="Genome Announc.">
        <title>Complete Genome Sequencing of Protease-Producing Novel Arthrobacter sp. Strain IHBB 11108 Using PacBio Single-Molecule Real-Time Sequencing Technology.</title>
        <authorList>
            <person name="Kiran S."/>
            <person name="Swarnkar M.K."/>
            <person name="Pal M."/>
            <person name="Thakur R."/>
            <person name="Tewari R."/>
            <person name="Singh A.K."/>
            <person name="Gulati A."/>
        </authorList>
    </citation>
    <scope>NUCLEOTIDE SEQUENCE [LARGE SCALE GENOMIC DNA]</scope>
    <source>
        <strain evidence="3 4">IHBB 11108</strain>
    </source>
</reference>
<dbReference type="InterPro" id="IPR014710">
    <property type="entry name" value="RmlC-like_jellyroll"/>
</dbReference>
<gene>
    <name evidence="3" type="ORF">UM93_01225</name>
</gene>
<dbReference type="Pfam" id="PF07883">
    <property type="entry name" value="Cupin_2"/>
    <property type="match status" value="1"/>
</dbReference>
<evidence type="ECO:0000259" key="2">
    <source>
        <dbReference type="Pfam" id="PF07883"/>
    </source>
</evidence>
<organism evidence="3 4">
    <name type="scientific">Psychromicrobium lacuslunae</name>
    <dbReference type="NCBI Taxonomy" id="1618207"/>
    <lineage>
        <taxon>Bacteria</taxon>
        <taxon>Bacillati</taxon>
        <taxon>Actinomycetota</taxon>
        <taxon>Actinomycetes</taxon>
        <taxon>Micrococcales</taxon>
        <taxon>Micrococcaceae</taxon>
        <taxon>Psychromicrobium</taxon>
    </lineage>
</organism>
<evidence type="ECO:0000313" key="3">
    <source>
        <dbReference type="EMBL" id="AJT40504.1"/>
    </source>
</evidence>
<dbReference type="Proteomes" id="UP000061839">
    <property type="component" value="Chromosome"/>
</dbReference>
<feature type="compositionally biased region" description="Basic and acidic residues" evidence="1">
    <location>
        <begin position="109"/>
        <end position="132"/>
    </location>
</feature>
<evidence type="ECO:0000256" key="1">
    <source>
        <dbReference type="SAM" id="MobiDB-lite"/>
    </source>
</evidence>